<comment type="caution">
    <text evidence="3">The sequence shown here is derived from an EMBL/GenBank/DDBJ whole genome shotgun (WGS) entry which is preliminary data.</text>
</comment>
<proteinExistence type="predicted"/>
<reference evidence="3 4" key="1">
    <citation type="journal article" date="2019" name="Emerg. Microbes Infect.">
        <title>Comprehensive subspecies identification of 175 nontuberculous mycobacteria species based on 7547 genomic profiles.</title>
        <authorList>
            <person name="Matsumoto Y."/>
            <person name="Kinjo T."/>
            <person name="Motooka D."/>
            <person name="Nabeya D."/>
            <person name="Jung N."/>
            <person name="Uechi K."/>
            <person name="Horii T."/>
            <person name="Iida T."/>
            <person name="Fujita J."/>
            <person name="Nakamura S."/>
        </authorList>
    </citation>
    <scope>NUCLEOTIDE SEQUENCE [LARGE SCALE GENOMIC DNA]</scope>
    <source>
        <strain evidence="3 4">JCM 18565</strain>
    </source>
</reference>
<evidence type="ECO:0000313" key="3">
    <source>
        <dbReference type="EMBL" id="GFG77027.1"/>
    </source>
</evidence>
<dbReference type="EMBL" id="BLKX01000001">
    <property type="protein sequence ID" value="GFG77027.1"/>
    <property type="molecule type" value="Genomic_DNA"/>
</dbReference>
<dbReference type="Pfam" id="PF24553">
    <property type="entry name" value="Rv0428c_C"/>
    <property type="match status" value="1"/>
</dbReference>
<feature type="domain" description="Histone acetyltransferase Rv0428c-like C-terminal" evidence="2">
    <location>
        <begin position="69"/>
        <end position="169"/>
    </location>
</feature>
<evidence type="ECO:0000313" key="4">
    <source>
        <dbReference type="Proteomes" id="UP000465240"/>
    </source>
</evidence>
<sequence>MISWPALGTRVTLRYRRPPGSVPPLTDAVGHLLAIDPTVRVQTKSGVVVEVAPADVTALRILTHAPVRTADIRRLEYAAAADSPGTEQLWLDGWLLRAHGPTLAANSAVPLDISANAARIPTIFDWYTERGLKPRLAIPDRLLSPPADLECELVEQLLVRETAAAEPEYVVLPDTASTTAAEQQGFRLHHRRRYLYRP</sequence>
<organism evidence="3 4">
    <name type="scientific">Mycobacterium paragordonae</name>
    <dbReference type="NCBI Taxonomy" id="1389713"/>
    <lineage>
        <taxon>Bacteria</taxon>
        <taxon>Bacillati</taxon>
        <taxon>Actinomycetota</taxon>
        <taxon>Actinomycetes</taxon>
        <taxon>Mycobacteriales</taxon>
        <taxon>Mycobacteriaceae</taxon>
        <taxon>Mycobacterium</taxon>
    </lineage>
</organism>
<protein>
    <recommendedName>
        <fullName evidence="5">GNAT family N-acetyltransferase</fullName>
    </recommendedName>
</protein>
<accession>A0ABQ1BYC7</accession>
<evidence type="ECO:0000259" key="1">
    <source>
        <dbReference type="Pfam" id="PF24551"/>
    </source>
</evidence>
<dbReference type="Proteomes" id="UP000465240">
    <property type="component" value="Unassembled WGS sequence"/>
</dbReference>
<dbReference type="InterPro" id="IPR056935">
    <property type="entry name" value="Rv0428c-like_C"/>
</dbReference>
<keyword evidence="4" id="KW-1185">Reference proteome</keyword>
<evidence type="ECO:0008006" key="5">
    <source>
        <dbReference type="Google" id="ProtNLM"/>
    </source>
</evidence>
<evidence type="ECO:0000259" key="2">
    <source>
        <dbReference type="Pfam" id="PF24553"/>
    </source>
</evidence>
<dbReference type="Pfam" id="PF24551">
    <property type="entry name" value="SH3_Rv0428c"/>
    <property type="match status" value="1"/>
</dbReference>
<name>A0ABQ1BYC7_9MYCO</name>
<feature type="domain" description="Histone acetyltransferase Rv0428c-like SH3" evidence="1">
    <location>
        <begin position="5"/>
        <end position="60"/>
    </location>
</feature>
<dbReference type="InterPro" id="IPR056934">
    <property type="entry name" value="SH3_Rv0428c"/>
</dbReference>
<gene>
    <name evidence="3" type="ORF">MPRG_03030</name>
</gene>